<dbReference type="PROSITE" id="PS50888">
    <property type="entry name" value="BHLH"/>
    <property type="match status" value="1"/>
</dbReference>
<keyword evidence="5" id="KW-0539">Nucleus</keyword>
<dbReference type="InterPro" id="IPR045843">
    <property type="entry name" value="IND-like"/>
</dbReference>
<proteinExistence type="inferred from homology"/>
<dbReference type="PANTHER" id="PTHR45914">
    <property type="entry name" value="TRANSCRIPTION FACTOR HEC3-RELATED"/>
    <property type="match status" value="1"/>
</dbReference>
<evidence type="ECO:0000256" key="2">
    <source>
        <dbReference type="ARBA" id="ARBA00005510"/>
    </source>
</evidence>
<gene>
    <name evidence="7" type="primary">BHLH53</name>
    <name evidence="7" type="ORF">KSP40_PGU009315</name>
</gene>
<dbReference type="PANTHER" id="PTHR45914:SF24">
    <property type="entry name" value="BHLH DOMAIN-CONTAINING PROTEIN"/>
    <property type="match status" value="1"/>
</dbReference>
<dbReference type="InterPro" id="IPR045239">
    <property type="entry name" value="bHLH95_bHLH"/>
</dbReference>
<dbReference type="InterPro" id="IPR036638">
    <property type="entry name" value="HLH_DNA-bd_sf"/>
</dbReference>
<dbReference type="CDD" id="cd11393">
    <property type="entry name" value="bHLH_AtbHLH_like"/>
    <property type="match status" value="1"/>
</dbReference>
<organism evidence="7 8">
    <name type="scientific">Platanthera guangdongensis</name>
    <dbReference type="NCBI Taxonomy" id="2320717"/>
    <lineage>
        <taxon>Eukaryota</taxon>
        <taxon>Viridiplantae</taxon>
        <taxon>Streptophyta</taxon>
        <taxon>Embryophyta</taxon>
        <taxon>Tracheophyta</taxon>
        <taxon>Spermatophyta</taxon>
        <taxon>Magnoliopsida</taxon>
        <taxon>Liliopsida</taxon>
        <taxon>Asparagales</taxon>
        <taxon>Orchidaceae</taxon>
        <taxon>Orchidoideae</taxon>
        <taxon>Orchideae</taxon>
        <taxon>Orchidinae</taxon>
        <taxon>Platanthera</taxon>
    </lineage>
</organism>
<dbReference type="Gene3D" id="4.10.280.10">
    <property type="entry name" value="Helix-loop-helix DNA-binding domain"/>
    <property type="match status" value="1"/>
</dbReference>
<dbReference type="Proteomes" id="UP001412067">
    <property type="component" value="Unassembled WGS sequence"/>
</dbReference>
<dbReference type="SUPFAM" id="SSF47459">
    <property type="entry name" value="HLH, helix-loop-helix DNA-binding domain"/>
    <property type="match status" value="1"/>
</dbReference>
<comment type="caution">
    <text evidence="7">The sequence shown here is derived from an EMBL/GenBank/DDBJ whole genome shotgun (WGS) entry which is preliminary data.</text>
</comment>
<evidence type="ECO:0000313" key="8">
    <source>
        <dbReference type="Proteomes" id="UP001412067"/>
    </source>
</evidence>
<evidence type="ECO:0000256" key="4">
    <source>
        <dbReference type="ARBA" id="ARBA00023163"/>
    </source>
</evidence>
<evidence type="ECO:0000256" key="1">
    <source>
        <dbReference type="ARBA" id="ARBA00004123"/>
    </source>
</evidence>
<evidence type="ECO:0000256" key="5">
    <source>
        <dbReference type="ARBA" id="ARBA00023242"/>
    </source>
</evidence>
<evidence type="ECO:0000313" key="7">
    <source>
        <dbReference type="EMBL" id="KAK8967970.1"/>
    </source>
</evidence>
<keyword evidence="3" id="KW-0805">Transcription regulation</keyword>
<evidence type="ECO:0000259" key="6">
    <source>
        <dbReference type="PROSITE" id="PS50888"/>
    </source>
</evidence>
<evidence type="ECO:0000256" key="3">
    <source>
        <dbReference type="ARBA" id="ARBA00023015"/>
    </source>
</evidence>
<dbReference type="InterPro" id="IPR011598">
    <property type="entry name" value="bHLH_dom"/>
</dbReference>
<keyword evidence="8" id="KW-1185">Reference proteome</keyword>
<keyword evidence="4" id="KW-0804">Transcription</keyword>
<accession>A0ABR2MWY6</accession>
<name>A0ABR2MWY6_9ASPA</name>
<comment type="subcellular location">
    <subcellularLocation>
        <location evidence="1">Nucleus</location>
    </subcellularLocation>
</comment>
<reference evidence="7 8" key="1">
    <citation type="journal article" date="2022" name="Nat. Plants">
        <title>Genomes of leafy and leafless Platanthera orchids illuminate the evolution of mycoheterotrophy.</title>
        <authorList>
            <person name="Li M.H."/>
            <person name="Liu K.W."/>
            <person name="Li Z."/>
            <person name="Lu H.C."/>
            <person name="Ye Q.L."/>
            <person name="Zhang D."/>
            <person name="Wang J.Y."/>
            <person name="Li Y.F."/>
            <person name="Zhong Z.M."/>
            <person name="Liu X."/>
            <person name="Yu X."/>
            <person name="Liu D.K."/>
            <person name="Tu X.D."/>
            <person name="Liu B."/>
            <person name="Hao Y."/>
            <person name="Liao X.Y."/>
            <person name="Jiang Y.T."/>
            <person name="Sun W.H."/>
            <person name="Chen J."/>
            <person name="Chen Y.Q."/>
            <person name="Ai Y."/>
            <person name="Zhai J.W."/>
            <person name="Wu S.S."/>
            <person name="Zhou Z."/>
            <person name="Hsiao Y.Y."/>
            <person name="Wu W.L."/>
            <person name="Chen Y.Y."/>
            <person name="Lin Y.F."/>
            <person name="Hsu J.L."/>
            <person name="Li C.Y."/>
            <person name="Wang Z.W."/>
            <person name="Zhao X."/>
            <person name="Zhong W.Y."/>
            <person name="Ma X.K."/>
            <person name="Ma L."/>
            <person name="Huang J."/>
            <person name="Chen G.Z."/>
            <person name="Huang M.Z."/>
            <person name="Huang L."/>
            <person name="Peng D.H."/>
            <person name="Luo Y.B."/>
            <person name="Zou S.Q."/>
            <person name="Chen S.P."/>
            <person name="Lan S."/>
            <person name="Tsai W.C."/>
            <person name="Van de Peer Y."/>
            <person name="Liu Z.J."/>
        </authorList>
    </citation>
    <scope>NUCLEOTIDE SEQUENCE [LARGE SCALE GENOMIC DNA]</scope>
    <source>
        <strain evidence="7">Lor288</strain>
    </source>
</reference>
<dbReference type="EMBL" id="JBBWWR010000004">
    <property type="protein sequence ID" value="KAK8967970.1"/>
    <property type="molecule type" value="Genomic_DNA"/>
</dbReference>
<comment type="similarity">
    <text evidence="2">Belongs to the bHLH protein family.</text>
</comment>
<sequence>MKSATTRVRQKRISDKTRELGRLIPNGGKMNTAEMLQAGHKYVWYLHAQMSILGLDTFGEDCPL</sequence>
<feature type="domain" description="BHLH" evidence="6">
    <location>
        <begin position="1"/>
        <end position="46"/>
    </location>
</feature>
<protein>
    <submittedName>
        <fullName evidence="7">Transcription factor bHLH53</fullName>
    </submittedName>
</protein>